<evidence type="ECO:0000313" key="3">
    <source>
        <dbReference type="EMBL" id="KJA23812.1"/>
    </source>
</evidence>
<feature type="region of interest" description="Disordered" evidence="1">
    <location>
        <begin position="673"/>
        <end position="697"/>
    </location>
</feature>
<feature type="region of interest" description="Disordered" evidence="1">
    <location>
        <begin position="768"/>
        <end position="799"/>
    </location>
</feature>
<gene>
    <name evidence="3" type="ORF">HYPSUDRAFT_65934</name>
</gene>
<dbReference type="STRING" id="945553.A0A0D2L9B9"/>
<feature type="region of interest" description="Disordered" evidence="1">
    <location>
        <begin position="642"/>
        <end position="661"/>
    </location>
</feature>
<organism evidence="3 4">
    <name type="scientific">Hypholoma sublateritium (strain FD-334 SS-4)</name>
    <dbReference type="NCBI Taxonomy" id="945553"/>
    <lineage>
        <taxon>Eukaryota</taxon>
        <taxon>Fungi</taxon>
        <taxon>Dikarya</taxon>
        <taxon>Basidiomycota</taxon>
        <taxon>Agaricomycotina</taxon>
        <taxon>Agaricomycetes</taxon>
        <taxon>Agaricomycetidae</taxon>
        <taxon>Agaricales</taxon>
        <taxon>Agaricineae</taxon>
        <taxon>Strophariaceae</taxon>
        <taxon>Hypholoma</taxon>
    </lineage>
</organism>
<feature type="region of interest" description="Disordered" evidence="1">
    <location>
        <begin position="328"/>
        <end position="355"/>
    </location>
</feature>
<evidence type="ECO:0000313" key="4">
    <source>
        <dbReference type="Proteomes" id="UP000054270"/>
    </source>
</evidence>
<evidence type="ECO:0000256" key="1">
    <source>
        <dbReference type="SAM" id="MobiDB-lite"/>
    </source>
</evidence>
<feature type="region of interest" description="Disordered" evidence="1">
    <location>
        <begin position="877"/>
        <end position="901"/>
    </location>
</feature>
<reference evidence="4" key="1">
    <citation type="submission" date="2014-04" db="EMBL/GenBank/DDBJ databases">
        <title>Evolutionary Origins and Diversification of the Mycorrhizal Mutualists.</title>
        <authorList>
            <consortium name="DOE Joint Genome Institute"/>
            <consortium name="Mycorrhizal Genomics Consortium"/>
            <person name="Kohler A."/>
            <person name="Kuo A."/>
            <person name="Nagy L.G."/>
            <person name="Floudas D."/>
            <person name="Copeland A."/>
            <person name="Barry K.W."/>
            <person name="Cichocki N."/>
            <person name="Veneault-Fourrey C."/>
            <person name="LaButti K."/>
            <person name="Lindquist E.A."/>
            <person name="Lipzen A."/>
            <person name="Lundell T."/>
            <person name="Morin E."/>
            <person name="Murat C."/>
            <person name="Riley R."/>
            <person name="Ohm R."/>
            <person name="Sun H."/>
            <person name="Tunlid A."/>
            <person name="Henrissat B."/>
            <person name="Grigoriev I.V."/>
            <person name="Hibbett D.S."/>
            <person name="Martin F."/>
        </authorList>
    </citation>
    <scope>NUCLEOTIDE SEQUENCE [LARGE SCALE GENOMIC DNA]</scope>
    <source>
        <strain evidence="4">FD-334 SS-4</strain>
    </source>
</reference>
<name>A0A0D2L9B9_HYPSF</name>
<feature type="compositionally biased region" description="Polar residues" evidence="1">
    <location>
        <begin position="787"/>
        <end position="799"/>
    </location>
</feature>
<feature type="transmembrane region" description="Helical" evidence="2">
    <location>
        <begin position="20"/>
        <end position="45"/>
    </location>
</feature>
<feature type="transmembrane region" description="Helical" evidence="2">
    <location>
        <begin position="175"/>
        <end position="201"/>
    </location>
</feature>
<accession>A0A0D2L9B9</accession>
<dbReference type="AlphaFoldDB" id="A0A0D2L9B9"/>
<dbReference type="EMBL" id="KN817540">
    <property type="protein sequence ID" value="KJA23812.1"/>
    <property type="molecule type" value="Genomic_DNA"/>
</dbReference>
<feature type="transmembrane region" description="Helical" evidence="2">
    <location>
        <begin position="129"/>
        <end position="155"/>
    </location>
</feature>
<keyword evidence="4" id="KW-1185">Reference proteome</keyword>
<sequence>MGSVCFSSASILRCTPITSLQSILLIIPTALEVIFSSSLIFANLNGGRKHLLLTAEGWIYLILSLLELIRTIVPGVQNNVALFQGFDIGIGVASFLPIFFYTFFLFLFTNNDLGDALPRSIRNIAKLSLILFLPTIVVFNEVASFVGVKIGTILPSQENTSSRIAGGFTNSHEELLWTFFTSTTLALLIVYQAAVFCISFFRLARAIINQRRIEKEGSDKAHFTNGMGWICIALKLGALESVVGFAGGAFGADLTRRIMRMAARGFLCIGIVKGVDTTEDFHVVQRELNLGKVNSRNAKAGLRNMISNPRFSSFRQLSPTATAFHAAHSTNAGSEATSREKSDPSASRHYSTWSQRQSRILQTGLPGMQTFATVKQARSKQRVTVQYKDGTPRLHMRFSSLDSLTRITEKIDKRPQSDLLDRYQGQTVVQLPYASDYPYSENGSELQVPAAPWAKDAASSISYRDSMNSAPSPGLYEIVDARKLGQRVAVAQIYQAPSGIAPRDNASLVDTVTFPEPVYQAPSAKPARPGRTASKVVSVADTIKAVRELTGQFPGPPGISQLRPTQNANRSLRELPESITVQPSTPPVVEKSVWEEDSRASAQYLSGIPVPQVIGSPSQLSYTHDLSTTGADENIYGGMQSGDVSPARAGKVPVTPGGYSRISTVRSRSISMQKPIDPFTDDGDGLRPTRTPTHVPVGMPLRQSLRLNMSALPKRYSSRAATQPIPNDIETPSTPFSQIVRLQDSAIESHVEPFVDFTTALDTGKSWQFRPNLSPVPQAPAPRRMSTIPTPTRKMSSAQEKLSRITQWVDTSANLAVVEADPEIPTTPTTIVTPTLVDSPFEVNLGDAPRSHNSNLQNLHDRGPSIDALSIRWPRQPDGAKEARAPGGAVADASAPGPARPQLTRITTVGKAPSRTTPTPMHSMHTHTVRGSLHLQPIVVPPRNGKLPEIEYEFIESPVSGNVLDDSDVLNLEDSLRILPRQAARRF</sequence>
<evidence type="ECO:0000256" key="2">
    <source>
        <dbReference type="SAM" id="Phobius"/>
    </source>
</evidence>
<dbReference type="OrthoDB" id="3219582at2759"/>
<dbReference type="Proteomes" id="UP000054270">
    <property type="component" value="Unassembled WGS sequence"/>
</dbReference>
<keyword evidence="2" id="KW-1133">Transmembrane helix</keyword>
<protein>
    <submittedName>
        <fullName evidence="3">Uncharacterized protein</fullName>
    </submittedName>
</protein>
<proteinExistence type="predicted"/>
<feature type="transmembrane region" description="Helical" evidence="2">
    <location>
        <begin position="88"/>
        <end position="108"/>
    </location>
</feature>
<feature type="compositionally biased region" description="Polar residues" evidence="1">
    <location>
        <begin position="344"/>
        <end position="355"/>
    </location>
</feature>
<feature type="transmembrane region" description="Helical" evidence="2">
    <location>
        <begin position="57"/>
        <end position="76"/>
    </location>
</feature>
<keyword evidence="2" id="KW-0812">Transmembrane</keyword>
<keyword evidence="2" id="KW-0472">Membrane</keyword>